<gene>
    <name evidence="1" type="ORF">A3F55_03075</name>
</gene>
<accession>A0A1F4XTN8</accession>
<evidence type="ECO:0008006" key="3">
    <source>
        <dbReference type="Google" id="ProtNLM"/>
    </source>
</evidence>
<sequence length="153" mass="16702">MDTPSSPRKLFSPGSVLLLSVLAVILGYTFQNPLYTNLEKIGLRAAHTPLTELFFTDYLALPATIQAGQTVSVDFTIRNVEGTDMQYPYTVYLITTGGRRIEVANGITEVANEKVAAVHTSYTFKSNSLPVTFYVELPTSGKRISAVVPVPTQ</sequence>
<evidence type="ECO:0000313" key="2">
    <source>
        <dbReference type="Proteomes" id="UP000178091"/>
    </source>
</evidence>
<dbReference type="EMBL" id="MEWW01000004">
    <property type="protein sequence ID" value="OGC85091.1"/>
    <property type="molecule type" value="Genomic_DNA"/>
</dbReference>
<name>A0A1F4XTN8_9BACT</name>
<dbReference type="AlphaFoldDB" id="A0A1F4XTN8"/>
<organism evidence="1 2">
    <name type="scientific">Candidatus Adlerbacteria bacterium RIFCSPHIGHO2_12_FULL_53_18</name>
    <dbReference type="NCBI Taxonomy" id="1797242"/>
    <lineage>
        <taxon>Bacteria</taxon>
        <taxon>Candidatus Adleribacteriota</taxon>
    </lineage>
</organism>
<dbReference type="Proteomes" id="UP000178091">
    <property type="component" value="Unassembled WGS sequence"/>
</dbReference>
<comment type="caution">
    <text evidence="1">The sequence shown here is derived from an EMBL/GenBank/DDBJ whole genome shotgun (WGS) entry which is preliminary data.</text>
</comment>
<protein>
    <recommendedName>
        <fullName evidence="3">CARDB domain-containing protein</fullName>
    </recommendedName>
</protein>
<evidence type="ECO:0000313" key="1">
    <source>
        <dbReference type="EMBL" id="OGC85091.1"/>
    </source>
</evidence>
<reference evidence="1 2" key="1">
    <citation type="journal article" date="2016" name="Nat. Commun.">
        <title>Thousands of microbial genomes shed light on interconnected biogeochemical processes in an aquifer system.</title>
        <authorList>
            <person name="Anantharaman K."/>
            <person name="Brown C.T."/>
            <person name="Hug L.A."/>
            <person name="Sharon I."/>
            <person name="Castelle C.J."/>
            <person name="Probst A.J."/>
            <person name="Thomas B.C."/>
            <person name="Singh A."/>
            <person name="Wilkins M.J."/>
            <person name="Karaoz U."/>
            <person name="Brodie E.L."/>
            <person name="Williams K.H."/>
            <person name="Hubbard S.S."/>
            <person name="Banfield J.F."/>
        </authorList>
    </citation>
    <scope>NUCLEOTIDE SEQUENCE [LARGE SCALE GENOMIC DNA]</scope>
</reference>
<proteinExistence type="predicted"/>